<feature type="compositionally biased region" description="Low complexity" evidence="1">
    <location>
        <begin position="38"/>
        <end position="76"/>
    </location>
</feature>
<dbReference type="EMBL" id="ACIN03000007">
    <property type="protein sequence ID" value="ESK65607.1"/>
    <property type="molecule type" value="Genomic_DNA"/>
</dbReference>
<dbReference type="GeneID" id="84817617"/>
<accession>W1Q388</accession>
<dbReference type="PROSITE" id="PS51257">
    <property type="entry name" value="PROKAR_LIPOPROTEIN"/>
    <property type="match status" value="1"/>
</dbReference>
<name>W1Q388_ABIDE</name>
<sequence>MSKRYALLVGTVIGALALSGCGHGQGNQGATSRQVANSVTSESVSSVSTSQSSHSQSSSQSASEAKSQGASQASQEPANAQGQPSYFKQMQAAYQKQLDYRDSLSEDARSSVQVPFTAAYQEGERLKGLHPQDSQRIEQESADFQHFLNWDKQAFASFFLKWAQGMKQDYRPLHLEDFVGIGDRDNRLKNAIVNGQAATWNIMGNVKNARYDYLVLDSYETTDSDPSQRHLYLFTLHQGQPQVLYSQAHLADSDQLDFKETENQELSQGFARYLNPDNRDSGQTSAEGAIAGPSDLRRDHIAQVMEAYAKAQGQTYQAATPATALSYYDLAVPDQVLNQAQVDGQAASFQFYGMQLGKSDLNYEVSAIYVRQDGKQVIAFVKRHNHAYILEATAQPDQEGQVSFQTTQNPDLMSAFD</sequence>
<dbReference type="OrthoDB" id="2149782at2"/>
<comment type="caution">
    <text evidence="3">The sequence shown here is derived from an EMBL/GenBank/DDBJ whole genome shotgun (WGS) entry which is preliminary data.</text>
</comment>
<organism evidence="3 4">
    <name type="scientific">Abiotrophia defectiva ATCC 49176</name>
    <dbReference type="NCBI Taxonomy" id="592010"/>
    <lineage>
        <taxon>Bacteria</taxon>
        <taxon>Bacillati</taxon>
        <taxon>Bacillota</taxon>
        <taxon>Bacilli</taxon>
        <taxon>Lactobacillales</taxon>
        <taxon>Aerococcaceae</taxon>
        <taxon>Abiotrophia</taxon>
    </lineage>
</organism>
<feature type="region of interest" description="Disordered" evidence="1">
    <location>
        <begin position="23"/>
        <end position="86"/>
    </location>
</feature>
<reference evidence="3" key="1">
    <citation type="submission" date="2013-06" db="EMBL/GenBank/DDBJ databases">
        <authorList>
            <person name="Weinstock G."/>
            <person name="Sodergren E."/>
            <person name="Clifton S."/>
            <person name="Fulton L."/>
            <person name="Fulton B."/>
            <person name="Courtney L."/>
            <person name="Fronick C."/>
            <person name="Harrison M."/>
            <person name="Strong C."/>
            <person name="Farmer C."/>
            <person name="Delahaunty K."/>
            <person name="Markovic C."/>
            <person name="Hall O."/>
            <person name="Minx P."/>
            <person name="Tomlinson C."/>
            <person name="Mitreva M."/>
            <person name="Nelson J."/>
            <person name="Hou S."/>
            <person name="Wollam A."/>
            <person name="Pepin K.H."/>
            <person name="Johnson M."/>
            <person name="Bhonagiri V."/>
            <person name="Nash W.E."/>
            <person name="Warren W."/>
            <person name="Chinwalla A."/>
            <person name="Mardis E.R."/>
            <person name="Wilson R.K."/>
        </authorList>
    </citation>
    <scope>NUCLEOTIDE SEQUENCE [LARGE SCALE GENOMIC DNA]</scope>
    <source>
        <strain evidence="3">ATCC 49176</strain>
    </source>
</reference>
<proteinExistence type="predicted"/>
<evidence type="ECO:0000256" key="1">
    <source>
        <dbReference type="SAM" id="MobiDB-lite"/>
    </source>
</evidence>
<feature type="domain" description="DUF4767" evidence="2">
    <location>
        <begin position="152"/>
        <end position="272"/>
    </location>
</feature>
<dbReference type="RefSeq" id="WP_023391727.1">
    <property type="nucleotide sequence ID" value="NZ_KI535340.1"/>
</dbReference>
<feature type="domain" description="DUF4767" evidence="2">
    <location>
        <begin position="298"/>
        <end position="417"/>
    </location>
</feature>
<evidence type="ECO:0000313" key="3">
    <source>
        <dbReference type="EMBL" id="ESK65607.1"/>
    </source>
</evidence>
<evidence type="ECO:0000313" key="4">
    <source>
        <dbReference type="Proteomes" id="UP000019050"/>
    </source>
</evidence>
<protein>
    <recommendedName>
        <fullName evidence="2">DUF4767 domain-containing protein</fullName>
    </recommendedName>
</protein>
<dbReference type="HOGENOM" id="CLU_658287_0_0_9"/>
<gene>
    <name evidence="3" type="ORF">GCWU000182_001081</name>
</gene>
<dbReference type="AlphaFoldDB" id="W1Q388"/>
<feature type="compositionally biased region" description="Polar residues" evidence="1">
    <location>
        <begin position="28"/>
        <end position="37"/>
    </location>
</feature>
<dbReference type="Proteomes" id="UP000019050">
    <property type="component" value="Unassembled WGS sequence"/>
</dbReference>
<dbReference type="eggNOG" id="ENOG5032H42">
    <property type="taxonomic scope" value="Bacteria"/>
</dbReference>
<feature type="compositionally biased region" description="Polar residues" evidence="1">
    <location>
        <begin position="77"/>
        <end position="86"/>
    </location>
</feature>
<evidence type="ECO:0000259" key="2">
    <source>
        <dbReference type="Pfam" id="PF15983"/>
    </source>
</evidence>
<keyword evidence="4" id="KW-1185">Reference proteome</keyword>
<dbReference type="Pfam" id="PF15983">
    <property type="entry name" value="DUF4767"/>
    <property type="match status" value="2"/>
</dbReference>
<dbReference type="InterPro" id="IPR031927">
    <property type="entry name" value="DUF4767"/>
</dbReference>